<dbReference type="InterPro" id="IPR000679">
    <property type="entry name" value="Znf_GATA"/>
</dbReference>
<evidence type="ECO:0000259" key="3">
    <source>
        <dbReference type="PROSITE" id="PS50114"/>
    </source>
</evidence>
<dbReference type="EMBL" id="JARKIF010000204">
    <property type="protein sequence ID" value="KAJ7602728.1"/>
    <property type="molecule type" value="Genomic_DNA"/>
</dbReference>
<dbReference type="Proteomes" id="UP001221142">
    <property type="component" value="Unassembled WGS sequence"/>
</dbReference>
<keyword evidence="1" id="KW-0863">Zinc-finger</keyword>
<comment type="caution">
    <text evidence="4">The sequence shown here is derived from an EMBL/GenBank/DDBJ whole genome shotgun (WGS) entry which is preliminary data.</text>
</comment>
<protein>
    <recommendedName>
        <fullName evidence="3">GATA-type domain-containing protein</fullName>
    </recommendedName>
</protein>
<keyword evidence="1" id="KW-0479">Metal-binding</keyword>
<dbReference type="PROSITE" id="PS50114">
    <property type="entry name" value="GATA_ZN_FINGER_2"/>
    <property type="match status" value="1"/>
</dbReference>
<reference evidence="4" key="1">
    <citation type="submission" date="2023-03" db="EMBL/GenBank/DDBJ databases">
        <title>Massive genome expansion in bonnet fungi (Mycena s.s.) driven by repeated elements and novel gene families across ecological guilds.</title>
        <authorList>
            <consortium name="Lawrence Berkeley National Laboratory"/>
            <person name="Harder C.B."/>
            <person name="Miyauchi S."/>
            <person name="Viragh M."/>
            <person name="Kuo A."/>
            <person name="Thoen E."/>
            <person name="Andreopoulos B."/>
            <person name="Lu D."/>
            <person name="Skrede I."/>
            <person name="Drula E."/>
            <person name="Henrissat B."/>
            <person name="Morin E."/>
            <person name="Kohler A."/>
            <person name="Barry K."/>
            <person name="LaButti K."/>
            <person name="Morin E."/>
            <person name="Salamov A."/>
            <person name="Lipzen A."/>
            <person name="Mereny Z."/>
            <person name="Hegedus B."/>
            <person name="Baldrian P."/>
            <person name="Stursova M."/>
            <person name="Weitz H."/>
            <person name="Taylor A."/>
            <person name="Grigoriev I.V."/>
            <person name="Nagy L.G."/>
            <person name="Martin F."/>
            <person name="Kauserud H."/>
        </authorList>
    </citation>
    <scope>NUCLEOTIDE SEQUENCE</scope>
    <source>
        <strain evidence="4">9284</strain>
    </source>
</reference>
<feature type="region of interest" description="Disordered" evidence="2">
    <location>
        <begin position="93"/>
        <end position="115"/>
    </location>
</feature>
<feature type="region of interest" description="Disordered" evidence="2">
    <location>
        <begin position="212"/>
        <end position="246"/>
    </location>
</feature>
<evidence type="ECO:0000313" key="4">
    <source>
        <dbReference type="EMBL" id="KAJ7602728.1"/>
    </source>
</evidence>
<proteinExistence type="predicted"/>
<sequence>MAPTLTHPTSIYQALANCSVNKNYGTCMCFRIPTWLFPFTTSNAKTTHYLTLGKEIVPIVGDGDTDLTVVQAGFRYNKCGLYEASHGMPRPAVMPKRQGRAKCSGPVESPSASTSQMVLSAPESLGESWNRTYFWAPCSSDESCCGLSSWPPPPMIPSTSREFRIFAPGFRHLMAYALEATFLTLANDPESESEFPYPNNFHFDPDFVRAPASKKHDQENVAGQSKHGNEADNDAQHSQPRKRKSNVRKWRILSIPTATSILTTPDILKGTLHLTTPAGKKSKKVEVNVKVEELDVPIKMEEINAKSEESLWVDEELFQRVQEQLMLRNA</sequence>
<accession>A0AAD7AX30</accession>
<dbReference type="GO" id="GO:0006355">
    <property type="term" value="P:regulation of DNA-templated transcription"/>
    <property type="evidence" value="ECO:0007669"/>
    <property type="project" value="InterPro"/>
</dbReference>
<organism evidence="4 5">
    <name type="scientific">Roridomyces roridus</name>
    <dbReference type="NCBI Taxonomy" id="1738132"/>
    <lineage>
        <taxon>Eukaryota</taxon>
        <taxon>Fungi</taxon>
        <taxon>Dikarya</taxon>
        <taxon>Basidiomycota</taxon>
        <taxon>Agaricomycotina</taxon>
        <taxon>Agaricomycetes</taxon>
        <taxon>Agaricomycetidae</taxon>
        <taxon>Agaricales</taxon>
        <taxon>Marasmiineae</taxon>
        <taxon>Mycenaceae</taxon>
        <taxon>Roridomyces</taxon>
    </lineage>
</organism>
<dbReference type="GO" id="GO:0008270">
    <property type="term" value="F:zinc ion binding"/>
    <property type="evidence" value="ECO:0007669"/>
    <property type="project" value="UniProtKB-KW"/>
</dbReference>
<name>A0AAD7AX30_9AGAR</name>
<dbReference type="AlphaFoldDB" id="A0AAD7AX30"/>
<keyword evidence="1" id="KW-0862">Zinc</keyword>
<feature type="domain" description="GATA-type" evidence="3">
    <location>
        <begin position="77"/>
        <end position="102"/>
    </location>
</feature>
<dbReference type="GO" id="GO:0043565">
    <property type="term" value="F:sequence-specific DNA binding"/>
    <property type="evidence" value="ECO:0007669"/>
    <property type="project" value="InterPro"/>
</dbReference>
<evidence type="ECO:0000256" key="2">
    <source>
        <dbReference type="SAM" id="MobiDB-lite"/>
    </source>
</evidence>
<keyword evidence="5" id="KW-1185">Reference proteome</keyword>
<evidence type="ECO:0000256" key="1">
    <source>
        <dbReference type="PROSITE-ProRule" id="PRU00094"/>
    </source>
</evidence>
<gene>
    <name evidence="4" type="ORF">FB45DRAFT_1072671</name>
</gene>
<evidence type="ECO:0000313" key="5">
    <source>
        <dbReference type="Proteomes" id="UP001221142"/>
    </source>
</evidence>